<evidence type="ECO:0000256" key="2">
    <source>
        <dbReference type="ARBA" id="ARBA00023125"/>
    </source>
</evidence>
<dbReference type="STRING" id="1514105.AOC36_03275"/>
<dbReference type="KEGG" id="erl:AOC36_03275"/>
<dbReference type="PANTHER" id="PTHR30514">
    <property type="entry name" value="GLUCOKINASE"/>
    <property type="match status" value="1"/>
</dbReference>
<dbReference type="Gene3D" id="1.10.10.10">
    <property type="entry name" value="Winged helix-like DNA-binding domain superfamily/Winged helix DNA-binding domain"/>
    <property type="match status" value="1"/>
</dbReference>
<organism evidence="6 7">
    <name type="scientific">Erysipelothrix larvae</name>
    <dbReference type="NCBI Taxonomy" id="1514105"/>
    <lineage>
        <taxon>Bacteria</taxon>
        <taxon>Bacillati</taxon>
        <taxon>Bacillota</taxon>
        <taxon>Erysipelotrichia</taxon>
        <taxon>Erysipelotrichales</taxon>
        <taxon>Erysipelotrichaceae</taxon>
        <taxon>Erysipelothrix</taxon>
    </lineage>
</organism>
<name>A0A0X8GZ16_9FIRM</name>
<dbReference type="CDD" id="cd05013">
    <property type="entry name" value="SIS_RpiR"/>
    <property type="match status" value="1"/>
</dbReference>
<dbReference type="EMBL" id="CP013213">
    <property type="protein sequence ID" value="AMC93037.1"/>
    <property type="molecule type" value="Genomic_DNA"/>
</dbReference>
<evidence type="ECO:0000256" key="3">
    <source>
        <dbReference type="ARBA" id="ARBA00023163"/>
    </source>
</evidence>
<dbReference type="PROSITE" id="PS51071">
    <property type="entry name" value="HTH_RPIR"/>
    <property type="match status" value="1"/>
</dbReference>
<dbReference type="InterPro" id="IPR001347">
    <property type="entry name" value="SIS_dom"/>
</dbReference>
<dbReference type="InterPro" id="IPR035472">
    <property type="entry name" value="RpiR-like_SIS"/>
</dbReference>
<sequence>MSCLLRIQESSHDFTDTEKKIADYIVVEKSHVINYSVQELAKKTNTSPAAVVRFSKKIGYKGYMNLKVDLAQDIKNDRVKTDNIVREDDEISVLIQKAKNSSLDTLDKTYQLLDEDLLLHAILTMRHAKRIFLLGIGGSAIVCYDLHQKLLRVNVDSRFEMDYHVQLAALNHITKDDVCIAISYSGDTEEIVYALKYAKEQGAKTIGITRFGKTPIQKYLNIALQIPHTEKEYRLGSILSRFSFLAVTDLLYYGVVQESLDRRIETIVKTRELTKGLHKN</sequence>
<dbReference type="PROSITE" id="PS51464">
    <property type="entry name" value="SIS"/>
    <property type="match status" value="1"/>
</dbReference>
<evidence type="ECO:0000313" key="6">
    <source>
        <dbReference type="EMBL" id="AMC93037.1"/>
    </source>
</evidence>
<gene>
    <name evidence="6" type="ORF">AOC36_03275</name>
</gene>
<dbReference type="Pfam" id="PF01418">
    <property type="entry name" value="HTH_6"/>
    <property type="match status" value="1"/>
</dbReference>
<feature type="domain" description="SIS" evidence="5">
    <location>
        <begin position="121"/>
        <end position="265"/>
    </location>
</feature>
<reference evidence="6 7" key="1">
    <citation type="submission" date="2015-10" db="EMBL/GenBank/DDBJ databases">
        <title>Erysipelothrix larvae sp. LV19 isolated from the larval gut of the rhinoceros beetle, Trypoxylus dichotomus.</title>
        <authorList>
            <person name="Lim S."/>
            <person name="Kim B.-C."/>
        </authorList>
    </citation>
    <scope>NUCLEOTIDE SEQUENCE [LARGE SCALE GENOMIC DNA]</scope>
    <source>
        <strain evidence="6 7">LV19</strain>
    </source>
</reference>
<dbReference type="SUPFAM" id="SSF46689">
    <property type="entry name" value="Homeodomain-like"/>
    <property type="match status" value="1"/>
</dbReference>
<dbReference type="Proteomes" id="UP000063781">
    <property type="component" value="Chromosome"/>
</dbReference>
<dbReference type="Gene3D" id="3.40.50.10490">
    <property type="entry name" value="Glucose-6-phosphate isomerase like protein, domain 1"/>
    <property type="match status" value="1"/>
</dbReference>
<dbReference type="GO" id="GO:1901135">
    <property type="term" value="P:carbohydrate derivative metabolic process"/>
    <property type="evidence" value="ECO:0007669"/>
    <property type="project" value="InterPro"/>
</dbReference>
<dbReference type="InterPro" id="IPR009057">
    <property type="entry name" value="Homeodomain-like_sf"/>
</dbReference>
<keyword evidence="1" id="KW-0805">Transcription regulation</keyword>
<keyword evidence="7" id="KW-1185">Reference proteome</keyword>
<keyword evidence="2" id="KW-0238">DNA-binding</keyword>
<dbReference type="InterPro" id="IPR036388">
    <property type="entry name" value="WH-like_DNA-bd_sf"/>
</dbReference>
<dbReference type="GO" id="GO:0003677">
    <property type="term" value="F:DNA binding"/>
    <property type="evidence" value="ECO:0007669"/>
    <property type="project" value="UniProtKB-KW"/>
</dbReference>
<evidence type="ECO:0000259" key="4">
    <source>
        <dbReference type="PROSITE" id="PS51071"/>
    </source>
</evidence>
<proteinExistence type="predicted"/>
<dbReference type="AlphaFoldDB" id="A0A0X8GZ16"/>
<dbReference type="SUPFAM" id="SSF53697">
    <property type="entry name" value="SIS domain"/>
    <property type="match status" value="1"/>
</dbReference>
<accession>A0A0X8GZ16</accession>
<dbReference type="RefSeq" id="WP_067631440.1">
    <property type="nucleotide sequence ID" value="NZ_CP013213.1"/>
</dbReference>
<dbReference type="InterPro" id="IPR047640">
    <property type="entry name" value="RpiR-like"/>
</dbReference>
<dbReference type="Pfam" id="PF01380">
    <property type="entry name" value="SIS"/>
    <property type="match status" value="1"/>
</dbReference>
<dbReference type="OrthoDB" id="3684496at2"/>
<keyword evidence="3" id="KW-0804">Transcription</keyword>
<evidence type="ECO:0000256" key="1">
    <source>
        <dbReference type="ARBA" id="ARBA00023015"/>
    </source>
</evidence>
<dbReference type="InterPro" id="IPR046348">
    <property type="entry name" value="SIS_dom_sf"/>
</dbReference>
<dbReference type="GO" id="GO:0097367">
    <property type="term" value="F:carbohydrate derivative binding"/>
    <property type="evidence" value="ECO:0007669"/>
    <property type="project" value="InterPro"/>
</dbReference>
<dbReference type="InterPro" id="IPR000281">
    <property type="entry name" value="HTH_RpiR"/>
</dbReference>
<dbReference type="PANTHER" id="PTHR30514:SF1">
    <property type="entry name" value="HTH-TYPE TRANSCRIPTIONAL REGULATOR HEXR-RELATED"/>
    <property type="match status" value="1"/>
</dbReference>
<evidence type="ECO:0008006" key="8">
    <source>
        <dbReference type="Google" id="ProtNLM"/>
    </source>
</evidence>
<dbReference type="GO" id="GO:0003700">
    <property type="term" value="F:DNA-binding transcription factor activity"/>
    <property type="evidence" value="ECO:0007669"/>
    <property type="project" value="InterPro"/>
</dbReference>
<feature type="domain" description="HTH rpiR-type" evidence="4">
    <location>
        <begin position="1"/>
        <end position="77"/>
    </location>
</feature>
<evidence type="ECO:0000259" key="5">
    <source>
        <dbReference type="PROSITE" id="PS51464"/>
    </source>
</evidence>
<evidence type="ECO:0000313" key="7">
    <source>
        <dbReference type="Proteomes" id="UP000063781"/>
    </source>
</evidence>
<protein>
    <recommendedName>
        <fullName evidence="8">RpiR family transcriptional regulator</fullName>
    </recommendedName>
</protein>